<reference evidence="4" key="1">
    <citation type="journal article" date="2011" name="Nature">
        <title>Genome sequence and analysis of the tuber crop potato.</title>
        <authorList>
            <consortium name="The Potato Genome Sequencing Consortium"/>
        </authorList>
    </citation>
    <scope>NUCLEOTIDE SEQUENCE [LARGE SCALE GENOMIC DNA]</scope>
    <source>
        <strain evidence="4">cv. DM1-3 516 R44</strain>
    </source>
</reference>
<organism evidence="3 4">
    <name type="scientific">Solanum tuberosum</name>
    <name type="common">Potato</name>
    <dbReference type="NCBI Taxonomy" id="4113"/>
    <lineage>
        <taxon>Eukaryota</taxon>
        <taxon>Viridiplantae</taxon>
        <taxon>Streptophyta</taxon>
        <taxon>Embryophyta</taxon>
        <taxon>Tracheophyta</taxon>
        <taxon>Spermatophyta</taxon>
        <taxon>Magnoliopsida</taxon>
        <taxon>eudicotyledons</taxon>
        <taxon>Gunneridae</taxon>
        <taxon>Pentapetalae</taxon>
        <taxon>asterids</taxon>
        <taxon>lamiids</taxon>
        <taxon>Solanales</taxon>
        <taxon>Solanaceae</taxon>
        <taxon>Solanoideae</taxon>
        <taxon>Solaneae</taxon>
        <taxon>Solanum</taxon>
    </lineage>
</organism>
<sequence>MHDPSRIRVPQATTPPPIPDQAVVPAPPAQGPLPRSMNRLKTEGLRTIIEEKRLAIDGVINRYPKIWHTIKACKFEIFTKLWGSYIPTWVREFYTTYSDLVPQGKKKASAFRPMKSVMARGKEVGCNNDHINVVLDRATGFEHVYEGLATTHALDDLKGWLAPLISDTTPRWIDAVAPIEKKDLNIVVRYWFGFISSSIMPSQNESILRHPKAACLGSIIAKKRLNLGLIIEQEIAMRAKQR</sequence>
<name>M1DU61_SOLTU</name>
<dbReference type="InParanoid" id="M1DU61"/>
<evidence type="ECO:0000313" key="3">
    <source>
        <dbReference type="EnsemblPlants" id="PGSC0003DMT400094449"/>
    </source>
</evidence>
<dbReference type="EnsemblPlants" id="PGSC0003DMT400094449">
    <property type="protein sequence ID" value="PGSC0003DMT400094449"/>
    <property type="gene ID" value="PGSC0003DMG400044020"/>
</dbReference>
<protein>
    <recommendedName>
        <fullName evidence="2">Putative plant transposon protein domain-containing protein</fullName>
    </recommendedName>
</protein>
<dbReference type="Pfam" id="PF20167">
    <property type="entry name" value="Transposase_32"/>
    <property type="match status" value="1"/>
</dbReference>
<evidence type="ECO:0000259" key="2">
    <source>
        <dbReference type="Pfam" id="PF20167"/>
    </source>
</evidence>
<dbReference type="Gramene" id="PGSC0003DMT400094449">
    <property type="protein sequence ID" value="PGSC0003DMT400094449"/>
    <property type="gene ID" value="PGSC0003DMG400044020"/>
</dbReference>
<proteinExistence type="predicted"/>
<dbReference type="HOGENOM" id="CLU_029307_1_4_1"/>
<dbReference type="PANTHER" id="PTHR33180">
    <property type="entry name" value="PHOTOSYSTEM II CP43 REACTION CENTER PROTEIN"/>
    <property type="match status" value="1"/>
</dbReference>
<keyword evidence="4" id="KW-1185">Reference proteome</keyword>
<feature type="compositionally biased region" description="Pro residues" evidence="1">
    <location>
        <begin position="13"/>
        <end position="31"/>
    </location>
</feature>
<dbReference type="InterPro" id="IPR046796">
    <property type="entry name" value="Transposase_32_dom"/>
</dbReference>
<feature type="domain" description="Putative plant transposon protein" evidence="2">
    <location>
        <begin position="73"/>
        <end position="241"/>
    </location>
</feature>
<feature type="region of interest" description="Disordered" evidence="1">
    <location>
        <begin position="1"/>
        <end position="37"/>
    </location>
</feature>
<reference evidence="3" key="2">
    <citation type="submission" date="2015-06" db="UniProtKB">
        <authorList>
            <consortium name="EnsemblPlants"/>
        </authorList>
    </citation>
    <scope>IDENTIFICATION</scope>
    <source>
        <strain evidence="3">DM1-3 516 R44</strain>
    </source>
</reference>
<evidence type="ECO:0000313" key="4">
    <source>
        <dbReference type="Proteomes" id="UP000011115"/>
    </source>
</evidence>
<dbReference type="PaxDb" id="4113-PGSC0003DMT400094449"/>
<dbReference type="PANTHER" id="PTHR33180:SF31">
    <property type="entry name" value="POLYPROTEIN PROTEIN"/>
    <property type="match status" value="1"/>
</dbReference>
<dbReference type="GO" id="GO:0009523">
    <property type="term" value="C:photosystem II"/>
    <property type="evidence" value="ECO:0000318"/>
    <property type="project" value="GO_Central"/>
</dbReference>
<dbReference type="AlphaFoldDB" id="M1DU61"/>
<dbReference type="Proteomes" id="UP000011115">
    <property type="component" value="Unassembled WGS sequence"/>
</dbReference>
<evidence type="ECO:0000256" key="1">
    <source>
        <dbReference type="SAM" id="MobiDB-lite"/>
    </source>
</evidence>
<accession>M1DU61</accession>
<dbReference type="GO" id="GO:0009579">
    <property type="term" value="C:thylakoid"/>
    <property type="evidence" value="ECO:0000318"/>
    <property type="project" value="GO_Central"/>
</dbReference>